<dbReference type="SUPFAM" id="SSF50156">
    <property type="entry name" value="PDZ domain-like"/>
    <property type="match status" value="1"/>
</dbReference>
<feature type="compositionally biased region" description="Low complexity" evidence="3">
    <location>
        <begin position="76"/>
        <end position="96"/>
    </location>
</feature>
<dbReference type="GO" id="GO:0008233">
    <property type="term" value="F:peptidase activity"/>
    <property type="evidence" value="ECO:0007669"/>
    <property type="project" value="UniProtKB-KW"/>
</dbReference>
<reference evidence="6" key="1">
    <citation type="journal article" date="2019" name="Int. J. Syst. Evol. Microbiol.">
        <title>The Global Catalogue of Microorganisms (GCM) 10K type strain sequencing project: providing services to taxonomists for standard genome sequencing and annotation.</title>
        <authorList>
            <consortium name="The Broad Institute Genomics Platform"/>
            <consortium name="The Broad Institute Genome Sequencing Center for Infectious Disease"/>
            <person name="Wu L."/>
            <person name="Ma J."/>
        </authorList>
    </citation>
    <scope>NUCLEOTIDE SEQUENCE [LARGE SCALE GENOMIC DNA]</scope>
    <source>
        <strain evidence="6">CGMCC 4.7289</strain>
    </source>
</reference>
<evidence type="ECO:0000313" key="6">
    <source>
        <dbReference type="Proteomes" id="UP001595816"/>
    </source>
</evidence>
<sequence length="472" mass="46729">MSDPQSNSEPADRQNPNPFAADASAERPAQPGSLLGEPQEVRSAEQPSADQAASVPPAAAPAGQPAYPPPTYGNYQTAPQPAVVGAPPVSGTPAGSYGPDPLRREGAPTSGPMWMPPGSNLPPGSPFSASPPPSKSRPFLKVVAGLAAAGVIAVCSAVAGGVVGAAVVDKNPVSTTTVNAAPAIDRSSLADIAANVTPSVVAIKTSSGEGSGVVFTADGYIVTNNHVVATASGNTVTVSFSDGTKTTGTIVGTDARYDLAVVKVNKTGLTAAKFGKSGDVRVGDTVLAIGSPLGLEGSVTEGIISAKDRTITVQNSTMSGLLQTDAPINPGNSGGALVNTNGEVVGINSSIATDGSSEGNIGIGFAISSDRVSAVANQLIKGEKVNHPYLGVKASDNESGGAKLTEVVAGGAAEKAGLKAGDVVTKFGESVVNDADDLVNAVGSHNPGEQITVAYTRDGATKTTTVTLGSTS</sequence>
<keyword evidence="2 5" id="KW-0378">Hydrolase</keyword>
<organism evidence="5 6">
    <name type="scientific">Hamadaea flava</name>
    <dbReference type="NCBI Taxonomy" id="1742688"/>
    <lineage>
        <taxon>Bacteria</taxon>
        <taxon>Bacillati</taxon>
        <taxon>Actinomycetota</taxon>
        <taxon>Actinomycetes</taxon>
        <taxon>Micromonosporales</taxon>
        <taxon>Micromonosporaceae</taxon>
        <taxon>Hamadaea</taxon>
    </lineage>
</organism>
<protein>
    <submittedName>
        <fullName evidence="5">S1C family serine protease</fullName>
        <ecNumber evidence="5">3.4.21.-</ecNumber>
    </submittedName>
</protein>
<evidence type="ECO:0000256" key="3">
    <source>
        <dbReference type="SAM" id="MobiDB-lite"/>
    </source>
</evidence>
<evidence type="ECO:0000256" key="1">
    <source>
        <dbReference type="ARBA" id="ARBA00022670"/>
    </source>
</evidence>
<dbReference type="InterPro" id="IPR001940">
    <property type="entry name" value="Peptidase_S1C"/>
</dbReference>
<feature type="compositionally biased region" description="Pro residues" evidence="3">
    <location>
        <begin position="119"/>
        <end position="134"/>
    </location>
</feature>
<proteinExistence type="predicted"/>
<dbReference type="InterPro" id="IPR009003">
    <property type="entry name" value="Peptidase_S1_PA"/>
</dbReference>
<feature type="compositionally biased region" description="Low complexity" evidence="3">
    <location>
        <begin position="46"/>
        <end position="65"/>
    </location>
</feature>
<keyword evidence="1 5" id="KW-0645">Protease</keyword>
<dbReference type="Gene3D" id="2.40.10.120">
    <property type="match status" value="1"/>
</dbReference>
<dbReference type="InterPro" id="IPR001478">
    <property type="entry name" value="PDZ"/>
</dbReference>
<dbReference type="RefSeq" id="WP_253760469.1">
    <property type="nucleotide sequence ID" value="NZ_JAMZDZ010000001.1"/>
</dbReference>
<dbReference type="InterPro" id="IPR036034">
    <property type="entry name" value="PDZ_sf"/>
</dbReference>
<comment type="caution">
    <text evidence="5">The sequence shown here is derived from an EMBL/GenBank/DDBJ whole genome shotgun (WGS) entry which is preliminary data.</text>
</comment>
<dbReference type="GO" id="GO:0006508">
    <property type="term" value="P:proteolysis"/>
    <property type="evidence" value="ECO:0007669"/>
    <property type="project" value="UniProtKB-KW"/>
</dbReference>
<evidence type="ECO:0000259" key="4">
    <source>
        <dbReference type="PROSITE" id="PS50106"/>
    </source>
</evidence>
<dbReference type="Pfam" id="PF13180">
    <property type="entry name" value="PDZ_2"/>
    <property type="match status" value="1"/>
</dbReference>
<dbReference type="EC" id="3.4.21.-" evidence="5"/>
<dbReference type="PANTHER" id="PTHR43343:SF3">
    <property type="entry name" value="PROTEASE DO-LIKE 8, CHLOROPLASTIC"/>
    <property type="match status" value="1"/>
</dbReference>
<gene>
    <name evidence="5" type="ORF">ACFOZ4_39210</name>
</gene>
<dbReference type="Pfam" id="PF13365">
    <property type="entry name" value="Trypsin_2"/>
    <property type="match status" value="1"/>
</dbReference>
<feature type="domain" description="PDZ" evidence="4">
    <location>
        <begin position="379"/>
        <end position="424"/>
    </location>
</feature>
<name>A0ABV8M277_9ACTN</name>
<dbReference type="EMBL" id="JBHSAY010000033">
    <property type="protein sequence ID" value="MFC4136671.1"/>
    <property type="molecule type" value="Genomic_DNA"/>
</dbReference>
<keyword evidence="6" id="KW-1185">Reference proteome</keyword>
<dbReference type="PRINTS" id="PR00834">
    <property type="entry name" value="PROTEASES2C"/>
</dbReference>
<dbReference type="PANTHER" id="PTHR43343">
    <property type="entry name" value="PEPTIDASE S12"/>
    <property type="match status" value="1"/>
</dbReference>
<feature type="region of interest" description="Disordered" evidence="3">
    <location>
        <begin position="1"/>
        <end position="134"/>
    </location>
</feature>
<feature type="compositionally biased region" description="Polar residues" evidence="3">
    <location>
        <begin position="1"/>
        <end position="17"/>
    </location>
</feature>
<dbReference type="Proteomes" id="UP001595816">
    <property type="component" value="Unassembled WGS sequence"/>
</dbReference>
<dbReference type="PROSITE" id="PS50106">
    <property type="entry name" value="PDZ"/>
    <property type="match status" value="1"/>
</dbReference>
<accession>A0ABV8M277</accession>
<evidence type="ECO:0000313" key="5">
    <source>
        <dbReference type="EMBL" id="MFC4136671.1"/>
    </source>
</evidence>
<dbReference type="InterPro" id="IPR051201">
    <property type="entry name" value="Chloro_Bact_Ser_Proteases"/>
</dbReference>
<dbReference type="Gene3D" id="2.30.42.10">
    <property type="match status" value="1"/>
</dbReference>
<dbReference type="SUPFAM" id="SSF50494">
    <property type="entry name" value="Trypsin-like serine proteases"/>
    <property type="match status" value="1"/>
</dbReference>
<dbReference type="SMART" id="SM00228">
    <property type="entry name" value="PDZ"/>
    <property type="match status" value="1"/>
</dbReference>
<evidence type="ECO:0000256" key="2">
    <source>
        <dbReference type="ARBA" id="ARBA00022801"/>
    </source>
</evidence>